<proteinExistence type="predicted"/>
<evidence type="ECO:0000313" key="1">
    <source>
        <dbReference type="EMBL" id="MDE1463830.1"/>
    </source>
</evidence>
<accession>A0ABT5UCB1</accession>
<protein>
    <recommendedName>
        <fullName evidence="3">Nucleotidyltransferase</fullName>
    </recommendedName>
</protein>
<sequence>MGNWAVIVINFDDGVRFEVVPVFTNQSGSYTYPDSNNGGSWKTTNPRPEIKAIKDRNAICNNNLIPLCRMMRAWKRKWDVPIGGLLIDTLAYQFIENYEHRDKSYVYYDYICRDFFRWMADQSSEQMYWRAPGSDQYVYGKGLFQYKATRCYNKSLEAISHETANPKREWSAKQKWREIFGTTFPD</sequence>
<gene>
    <name evidence="1" type="ORF">ORQ98_17905</name>
</gene>
<evidence type="ECO:0000313" key="2">
    <source>
        <dbReference type="Proteomes" id="UP001528823"/>
    </source>
</evidence>
<dbReference type="Pfam" id="PF18144">
    <property type="entry name" value="SMODS"/>
    <property type="match status" value="1"/>
</dbReference>
<comment type="caution">
    <text evidence="1">The sequence shown here is derived from an EMBL/GenBank/DDBJ whole genome shotgun (WGS) entry which is preliminary data.</text>
</comment>
<organism evidence="1 2">
    <name type="scientific">Spartinivicinus poritis</name>
    <dbReference type="NCBI Taxonomy" id="2994640"/>
    <lineage>
        <taxon>Bacteria</taxon>
        <taxon>Pseudomonadati</taxon>
        <taxon>Pseudomonadota</taxon>
        <taxon>Gammaproteobacteria</taxon>
        <taxon>Oceanospirillales</taxon>
        <taxon>Zooshikellaceae</taxon>
        <taxon>Spartinivicinus</taxon>
    </lineage>
</organism>
<reference evidence="1 2" key="1">
    <citation type="submission" date="2022-11" db="EMBL/GenBank/DDBJ databases">
        <title>Spartinivicinus poritis sp. nov., isolated from scleractinian coral Porites lutea.</title>
        <authorList>
            <person name="Zhang G."/>
            <person name="Cai L."/>
            <person name="Wei Q."/>
        </authorList>
    </citation>
    <scope>NUCLEOTIDE SEQUENCE [LARGE SCALE GENOMIC DNA]</scope>
    <source>
        <strain evidence="1 2">A2-2</strain>
    </source>
</reference>
<dbReference type="EMBL" id="JAPMOU010000024">
    <property type="protein sequence ID" value="MDE1463830.1"/>
    <property type="molecule type" value="Genomic_DNA"/>
</dbReference>
<dbReference type="Proteomes" id="UP001528823">
    <property type="component" value="Unassembled WGS sequence"/>
</dbReference>
<keyword evidence="2" id="KW-1185">Reference proteome</keyword>
<name>A0ABT5UCB1_9GAMM</name>
<evidence type="ECO:0008006" key="3">
    <source>
        <dbReference type="Google" id="ProtNLM"/>
    </source>
</evidence>